<sequence length="43" mass="4474">MIRRDADVVVFFAAALGNAVPVVENVCGEGSHGVRHVSGLPAR</sequence>
<dbReference type="Proteomes" id="UP000253495">
    <property type="component" value="Unassembled WGS sequence"/>
</dbReference>
<protein>
    <submittedName>
        <fullName evidence="1">Uncharacterized protein</fullName>
    </submittedName>
</protein>
<comment type="caution">
    <text evidence="1">The sequence shown here is derived from an EMBL/GenBank/DDBJ whole genome shotgun (WGS) entry which is preliminary data.</text>
</comment>
<dbReference type="EMBL" id="QPJC01000012">
    <property type="protein sequence ID" value="RCW40266.1"/>
    <property type="molecule type" value="Genomic_DNA"/>
</dbReference>
<organism evidence="1 2">
    <name type="scientific">Halopolyspora algeriensis</name>
    <dbReference type="NCBI Taxonomy" id="1500506"/>
    <lineage>
        <taxon>Bacteria</taxon>
        <taxon>Bacillati</taxon>
        <taxon>Actinomycetota</taxon>
        <taxon>Actinomycetes</taxon>
        <taxon>Actinomycetes incertae sedis</taxon>
        <taxon>Halopolyspora</taxon>
    </lineage>
</organism>
<evidence type="ECO:0000313" key="2">
    <source>
        <dbReference type="Proteomes" id="UP000253495"/>
    </source>
</evidence>
<proteinExistence type="predicted"/>
<name>A0A368VG53_9ACTN</name>
<gene>
    <name evidence="1" type="ORF">DFQ14_112148</name>
</gene>
<accession>A0A368VG53</accession>
<evidence type="ECO:0000313" key="1">
    <source>
        <dbReference type="EMBL" id="RCW40266.1"/>
    </source>
</evidence>
<reference evidence="1 2" key="1">
    <citation type="submission" date="2018-07" db="EMBL/GenBank/DDBJ databases">
        <title>Genomic Encyclopedia of Type Strains, Phase III (KMG-III): the genomes of soil and plant-associated and newly described type strains.</title>
        <authorList>
            <person name="Whitman W."/>
        </authorList>
    </citation>
    <scope>NUCLEOTIDE SEQUENCE [LARGE SCALE GENOMIC DNA]</scope>
    <source>
        <strain evidence="1 2">CECT 8575</strain>
    </source>
</reference>
<dbReference type="AlphaFoldDB" id="A0A368VG53"/>
<keyword evidence="2" id="KW-1185">Reference proteome</keyword>